<dbReference type="Proteomes" id="UP000290289">
    <property type="component" value="Chromosome 12"/>
</dbReference>
<name>A0A498IBT3_MALDO</name>
<accession>A0A498IBT3</accession>
<comment type="caution">
    <text evidence="1">The sequence shown here is derived from an EMBL/GenBank/DDBJ whole genome shotgun (WGS) entry which is preliminary data.</text>
</comment>
<evidence type="ECO:0000313" key="1">
    <source>
        <dbReference type="EMBL" id="RXH80926.1"/>
    </source>
</evidence>
<dbReference type="EMBL" id="RDQH01000338">
    <property type="protein sequence ID" value="RXH80926.1"/>
    <property type="molecule type" value="Genomic_DNA"/>
</dbReference>
<protein>
    <submittedName>
        <fullName evidence="1">Uncharacterized protein</fullName>
    </submittedName>
</protein>
<reference evidence="1 2" key="1">
    <citation type="submission" date="2018-10" db="EMBL/GenBank/DDBJ databases">
        <title>A high-quality apple genome assembly.</title>
        <authorList>
            <person name="Hu J."/>
        </authorList>
    </citation>
    <scope>NUCLEOTIDE SEQUENCE [LARGE SCALE GENOMIC DNA]</scope>
    <source>
        <strain evidence="2">cv. HFTH1</strain>
        <tissue evidence="1">Young leaf</tissue>
    </source>
</reference>
<dbReference type="AlphaFoldDB" id="A0A498IBT3"/>
<gene>
    <name evidence="1" type="ORF">DVH24_004840</name>
</gene>
<keyword evidence="2" id="KW-1185">Reference proteome</keyword>
<evidence type="ECO:0000313" key="2">
    <source>
        <dbReference type="Proteomes" id="UP000290289"/>
    </source>
</evidence>
<sequence length="71" mass="8266">MNIGWRNCWNRFTREIFSCDGNTSGTQHILIRVHIYLTICIITCGVPPRIPVTLKNPSFHWRLLSICLHNS</sequence>
<organism evidence="1 2">
    <name type="scientific">Malus domestica</name>
    <name type="common">Apple</name>
    <name type="synonym">Pyrus malus</name>
    <dbReference type="NCBI Taxonomy" id="3750"/>
    <lineage>
        <taxon>Eukaryota</taxon>
        <taxon>Viridiplantae</taxon>
        <taxon>Streptophyta</taxon>
        <taxon>Embryophyta</taxon>
        <taxon>Tracheophyta</taxon>
        <taxon>Spermatophyta</taxon>
        <taxon>Magnoliopsida</taxon>
        <taxon>eudicotyledons</taxon>
        <taxon>Gunneridae</taxon>
        <taxon>Pentapetalae</taxon>
        <taxon>rosids</taxon>
        <taxon>fabids</taxon>
        <taxon>Rosales</taxon>
        <taxon>Rosaceae</taxon>
        <taxon>Amygdaloideae</taxon>
        <taxon>Maleae</taxon>
        <taxon>Malus</taxon>
    </lineage>
</organism>
<proteinExistence type="predicted"/>